<feature type="transmembrane region" description="Helical" evidence="1">
    <location>
        <begin position="87"/>
        <end position="109"/>
    </location>
</feature>
<evidence type="ECO:0000256" key="1">
    <source>
        <dbReference type="SAM" id="Phobius"/>
    </source>
</evidence>
<keyword evidence="1" id="KW-0812">Transmembrane</keyword>
<evidence type="ECO:0000313" key="3">
    <source>
        <dbReference type="Proteomes" id="UP000499080"/>
    </source>
</evidence>
<dbReference type="Proteomes" id="UP000499080">
    <property type="component" value="Unassembled WGS sequence"/>
</dbReference>
<dbReference type="OrthoDB" id="6354814at2759"/>
<comment type="caution">
    <text evidence="2">The sequence shown here is derived from an EMBL/GenBank/DDBJ whole genome shotgun (WGS) entry which is preliminary data.</text>
</comment>
<sequence length="121" mass="13822">MVAGPEDWKHHFLSEDSILQYGAATAMKKGYCRKEIINTLIDRFNYAGLYLKILSDDYFLSWLAISDQRRIVIQEGKPLSLSVLKGAFGLLLLGLGTSTIAFIGEIVCFRLQRYKKSRRFI</sequence>
<keyword evidence="3" id="KW-1185">Reference proteome</keyword>
<dbReference type="AlphaFoldDB" id="A0A4Y2N3M2"/>
<dbReference type="EMBL" id="BGPR01008466">
    <property type="protein sequence ID" value="GBN33995.1"/>
    <property type="molecule type" value="Genomic_DNA"/>
</dbReference>
<evidence type="ECO:0008006" key="4">
    <source>
        <dbReference type="Google" id="ProtNLM"/>
    </source>
</evidence>
<accession>A0A4Y2N3M2</accession>
<name>A0A4Y2N3M2_ARAVE</name>
<proteinExistence type="predicted"/>
<organism evidence="2 3">
    <name type="scientific">Araneus ventricosus</name>
    <name type="common">Orbweaver spider</name>
    <name type="synonym">Epeira ventricosa</name>
    <dbReference type="NCBI Taxonomy" id="182803"/>
    <lineage>
        <taxon>Eukaryota</taxon>
        <taxon>Metazoa</taxon>
        <taxon>Ecdysozoa</taxon>
        <taxon>Arthropoda</taxon>
        <taxon>Chelicerata</taxon>
        <taxon>Arachnida</taxon>
        <taxon>Araneae</taxon>
        <taxon>Araneomorphae</taxon>
        <taxon>Entelegynae</taxon>
        <taxon>Araneoidea</taxon>
        <taxon>Araneidae</taxon>
        <taxon>Araneus</taxon>
    </lineage>
</organism>
<keyword evidence="1" id="KW-1133">Transmembrane helix</keyword>
<evidence type="ECO:0000313" key="2">
    <source>
        <dbReference type="EMBL" id="GBN33995.1"/>
    </source>
</evidence>
<keyword evidence="1" id="KW-0472">Membrane</keyword>
<gene>
    <name evidence="2" type="ORF">AVEN_69815_1</name>
</gene>
<protein>
    <recommendedName>
        <fullName evidence="4">Ionotropic glutamate receptor C-terminal domain-containing protein</fullName>
    </recommendedName>
</protein>
<reference evidence="2 3" key="1">
    <citation type="journal article" date="2019" name="Sci. Rep.">
        <title>Orb-weaving spider Araneus ventricosus genome elucidates the spidroin gene catalogue.</title>
        <authorList>
            <person name="Kono N."/>
            <person name="Nakamura H."/>
            <person name="Ohtoshi R."/>
            <person name="Moran D.A.P."/>
            <person name="Shinohara A."/>
            <person name="Yoshida Y."/>
            <person name="Fujiwara M."/>
            <person name="Mori M."/>
            <person name="Tomita M."/>
            <person name="Arakawa K."/>
        </authorList>
    </citation>
    <scope>NUCLEOTIDE SEQUENCE [LARGE SCALE GENOMIC DNA]</scope>
</reference>